<evidence type="ECO:0000256" key="6">
    <source>
        <dbReference type="RuleBase" id="RU363053"/>
    </source>
</evidence>
<feature type="chain" id="PRO_5042239021" evidence="7">
    <location>
        <begin position="19"/>
        <end position="262"/>
    </location>
</feature>
<dbReference type="GO" id="GO:0016020">
    <property type="term" value="C:membrane"/>
    <property type="evidence" value="ECO:0007669"/>
    <property type="project" value="UniProtKB-SubCell"/>
</dbReference>
<organism evidence="8 9">
    <name type="scientific">Cylindrotheca closterium</name>
    <dbReference type="NCBI Taxonomy" id="2856"/>
    <lineage>
        <taxon>Eukaryota</taxon>
        <taxon>Sar</taxon>
        <taxon>Stramenopiles</taxon>
        <taxon>Ochrophyta</taxon>
        <taxon>Bacillariophyta</taxon>
        <taxon>Bacillariophyceae</taxon>
        <taxon>Bacillariophycidae</taxon>
        <taxon>Bacillariales</taxon>
        <taxon>Bacillariaceae</taxon>
        <taxon>Cylindrotheca</taxon>
    </lineage>
</organism>
<evidence type="ECO:0000256" key="5">
    <source>
        <dbReference type="ARBA" id="ARBA00023136"/>
    </source>
</evidence>
<keyword evidence="7" id="KW-0732">Signal</keyword>
<keyword evidence="3" id="KW-0812">Transmembrane</keyword>
<dbReference type="PANTHER" id="PTHR11266:SF21">
    <property type="entry name" value="ACT DOMAIN-CONTAINING PROTEIN"/>
    <property type="match status" value="1"/>
</dbReference>
<evidence type="ECO:0000256" key="7">
    <source>
        <dbReference type="SAM" id="SignalP"/>
    </source>
</evidence>
<dbReference type="InterPro" id="IPR007248">
    <property type="entry name" value="Mpv17_PMP22"/>
</dbReference>
<sequence length="262" mass="29535">MKIFNFLCLAAIVASTGAFTQHPTARRTALVKPSEPLFLSTRTDTKTEIDVSEIGEGNPWTDGNQLQKGFSYGEFAKNNPNINNLMIATAKTASADFIAQTVIAQQPISEVDLGRTLVFCMYGFFYLGAFQYWYQVNIFKKLFDVDKFTNLSLEEKLKDIPGLKSLSAQIGIDLMFILFVNLPTFYIFKAVIQSGSGDPSIWVSSGLDTYQASLYKDAFDVFRVWFPADFVCFSVPLYLRLPVRHGVSFFWTMYLSFTRGGH</sequence>
<evidence type="ECO:0000313" key="9">
    <source>
        <dbReference type="Proteomes" id="UP001295423"/>
    </source>
</evidence>
<evidence type="ECO:0000256" key="2">
    <source>
        <dbReference type="ARBA" id="ARBA00006824"/>
    </source>
</evidence>
<evidence type="ECO:0000256" key="4">
    <source>
        <dbReference type="ARBA" id="ARBA00022989"/>
    </source>
</evidence>
<gene>
    <name evidence="8" type="ORF">CYCCA115_LOCUS12282</name>
</gene>
<dbReference type="GO" id="GO:0005737">
    <property type="term" value="C:cytoplasm"/>
    <property type="evidence" value="ECO:0007669"/>
    <property type="project" value="TreeGrafter"/>
</dbReference>
<keyword evidence="5" id="KW-0472">Membrane</keyword>
<dbReference type="Proteomes" id="UP001295423">
    <property type="component" value="Unassembled WGS sequence"/>
</dbReference>
<evidence type="ECO:0000256" key="1">
    <source>
        <dbReference type="ARBA" id="ARBA00004141"/>
    </source>
</evidence>
<dbReference type="EMBL" id="CAKOGP040001758">
    <property type="protein sequence ID" value="CAJ1949809.1"/>
    <property type="molecule type" value="Genomic_DNA"/>
</dbReference>
<keyword evidence="4" id="KW-1133">Transmembrane helix</keyword>
<evidence type="ECO:0000256" key="3">
    <source>
        <dbReference type="ARBA" id="ARBA00022692"/>
    </source>
</evidence>
<comment type="similarity">
    <text evidence="2 6">Belongs to the peroxisomal membrane protein PXMP2/4 family.</text>
</comment>
<protein>
    <submittedName>
        <fullName evidence="8">Uncharacterized protein</fullName>
    </submittedName>
</protein>
<dbReference type="PANTHER" id="PTHR11266">
    <property type="entry name" value="PEROXISOMAL MEMBRANE PROTEIN 2, PXMP2 MPV17"/>
    <property type="match status" value="1"/>
</dbReference>
<evidence type="ECO:0000313" key="8">
    <source>
        <dbReference type="EMBL" id="CAJ1949809.1"/>
    </source>
</evidence>
<accession>A0AAD2FR42</accession>
<comment type="caution">
    <text evidence="8">The sequence shown here is derived from an EMBL/GenBank/DDBJ whole genome shotgun (WGS) entry which is preliminary data.</text>
</comment>
<feature type="signal peptide" evidence="7">
    <location>
        <begin position="1"/>
        <end position="18"/>
    </location>
</feature>
<name>A0AAD2FR42_9STRA</name>
<keyword evidence="9" id="KW-1185">Reference proteome</keyword>
<reference evidence="8" key="1">
    <citation type="submission" date="2023-08" db="EMBL/GenBank/DDBJ databases">
        <authorList>
            <person name="Audoor S."/>
            <person name="Bilcke G."/>
        </authorList>
    </citation>
    <scope>NUCLEOTIDE SEQUENCE</scope>
</reference>
<proteinExistence type="inferred from homology"/>
<comment type="subcellular location">
    <subcellularLocation>
        <location evidence="1">Membrane</location>
        <topology evidence="1">Multi-pass membrane protein</topology>
    </subcellularLocation>
</comment>
<dbReference type="AlphaFoldDB" id="A0AAD2FR42"/>